<protein>
    <submittedName>
        <fullName evidence="1">Uncharacterized protein</fullName>
    </submittedName>
</protein>
<reference evidence="1 2" key="1">
    <citation type="journal article" date="2021" name="BMC Genomics">
        <title>Datura genome reveals duplications of psychoactive alkaloid biosynthetic genes and high mutation rate following tissue culture.</title>
        <authorList>
            <person name="Rajewski A."/>
            <person name="Carter-House D."/>
            <person name="Stajich J."/>
            <person name="Litt A."/>
        </authorList>
    </citation>
    <scope>NUCLEOTIDE SEQUENCE [LARGE SCALE GENOMIC DNA]</scope>
    <source>
        <strain evidence="1">AR-01</strain>
    </source>
</reference>
<comment type="caution">
    <text evidence="1">The sequence shown here is derived from an EMBL/GenBank/DDBJ whole genome shotgun (WGS) entry which is preliminary data.</text>
</comment>
<dbReference type="EMBL" id="JACEIK010000665">
    <property type="protein sequence ID" value="MCD7460617.1"/>
    <property type="molecule type" value="Genomic_DNA"/>
</dbReference>
<evidence type="ECO:0000313" key="2">
    <source>
        <dbReference type="Proteomes" id="UP000823775"/>
    </source>
</evidence>
<keyword evidence="2" id="KW-1185">Reference proteome</keyword>
<organism evidence="1 2">
    <name type="scientific">Datura stramonium</name>
    <name type="common">Jimsonweed</name>
    <name type="synonym">Common thornapple</name>
    <dbReference type="NCBI Taxonomy" id="4076"/>
    <lineage>
        <taxon>Eukaryota</taxon>
        <taxon>Viridiplantae</taxon>
        <taxon>Streptophyta</taxon>
        <taxon>Embryophyta</taxon>
        <taxon>Tracheophyta</taxon>
        <taxon>Spermatophyta</taxon>
        <taxon>Magnoliopsida</taxon>
        <taxon>eudicotyledons</taxon>
        <taxon>Gunneridae</taxon>
        <taxon>Pentapetalae</taxon>
        <taxon>asterids</taxon>
        <taxon>lamiids</taxon>
        <taxon>Solanales</taxon>
        <taxon>Solanaceae</taxon>
        <taxon>Solanoideae</taxon>
        <taxon>Datureae</taxon>
        <taxon>Datura</taxon>
    </lineage>
</organism>
<gene>
    <name evidence="1" type="ORF">HAX54_043957</name>
</gene>
<dbReference type="Proteomes" id="UP000823775">
    <property type="component" value="Unassembled WGS sequence"/>
</dbReference>
<proteinExistence type="predicted"/>
<sequence length="130" mass="14647">MQISKKKHFIEKVSKGKRIVSKSLEGDGKERAANIGKRKVLGGRIFDLDIAGMQEHNEIVSYQGWENLFSLPMPIMYEAEVTEFYSSMYFTDDDEIVFAEAAQSGEALGALMDLQEENTSLESNNAAFRK</sequence>
<accession>A0ABS8SP11</accession>
<name>A0ABS8SP11_DATST</name>
<evidence type="ECO:0000313" key="1">
    <source>
        <dbReference type="EMBL" id="MCD7460617.1"/>
    </source>
</evidence>